<dbReference type="Pfam" id="PF13480">
    <property type="entry name" value="Acetyltransf_6"/>
    <property type="match status" value="1"/>
</dbReference>
<dbReference type="InterPro" id="IPR050644">
    <property type="entry name" value="PG_Glycine_Bridge_Synth"/>
</dbReference>
<dbReference type="PANTHER" id="PTHR36174">
    <property type="entry name" value="LIPID II:GLYCINE GLYCYLTRANSFERASE"/>
    <property type="match status" value="1"/>
</dbReference>
<dbReference type="InterPro" id="IPR003447">
    <property type="entry name" value="FEMABX"/>
</dbReference>
<dbReference type="Gene3D" id="3.40.630.30">
    <property type="match status" value="1"/>
</dbReference>
<evidence type="ECO:0000259" key="7">
    <source>
        <dbReference type="Pfam" id="PF13480"/>
    </source>
</evidence>
<gene>
    <name evidence="8" type="ORF">METZ01_LOCUS507281</name>
</gene>
<dbReference type="PANTHER" id="PTHR36174:SF1">
    <property type="entry name" value="LIPID II:GLYCINE GLYCYLTRANSFERASE"/>
    <property type="match status" value="1"/>
</dbReference>
<keyword evidence="6" id="KW-0961">Cell wall biogenesis/degradation</keyword>
<comment type="similarity">
    <text evidence="1">Belongs to the FemABX family.</text>
</comment>
<keyword evidence="2" id="KW-0808">Transferase</keyword>
<organism evidence="8">
    <name type="scientific">marine metagenome</name>
    <dbReference type="NCBI Taxonomy" id="408172"/>
    <lineage>
        <taxon>unclassified sequences</taxon>
        <taxon>metagenomes</taxon>
        <taxon>ecological metagenomes</taxon>
    </lineage>
</organism>
<feature type="non-terminal residue" evidence="8">
    <location>
        <position position="1"/>
    </location>
</feature>
<evidence type="ECO:0000256" key="2">
    <source>
        <dbReference type="ARBA" id="ARBA00022679"/>
    </source>
</evidence>
<dbReference type="GO" id="GO:0016755">
    <property type="term" value="F:aminoacyltransferase activity"/>
    <property type="evidence" value="ECO:0007669"/>
    <property type="project" value="InterPro"/>
</dbReference>
<evidence type="ECO:0000256" key="1">
    <source>
        <dbReference type="ARBA" id="ARBA00009943"/>
    </source>
</evidence>
<evidence type="ECO:0000256" key="4">
    <source>
        <dbReference type="ARBA" id="ARBA00022984"/>
    </source>
</evidence>
<dbReference type="EMBL" id="UINC01224696">
    <property type="protein sequence ID" value="SVE54427.1"/>
    <property type="molecule type" value="Genomic_DNA"/>
</dbReference>
<dbReference type="GO" id="GO:0008360">
    <property type="term" value="P:regulation of cell shape"/>
    <property type="evidence" value="ECO:0007669"/>
    <property type="project" value="UniProtKB-KW"/>
</dbReference>
<reference evidence="8" key="1">
    <citation type="submission" date="2018-05" db="EMBL/GenBank/DDBJ databases">
        <authorList>
            <person name="Lanie J.A."/>
            <person name="Ng W.-L."/>
            <person name="Kazmierczak K.M."/>
            <person name="Andrzejewski T.M."/>
            <person name="Davidsen T.M."/>
            <person name="Wayne K.J."/>
            <person name="Tettelin H."/>
            <person name="Glass J.I."/>
            <person name="Rusch D."/>
            <person name="Podicherti R."/>
            <person name="Tsui H.-C.T."/>
            <person name="Winkler M.E."/>
        </authorList>
    </citation>
    <scope>NUCLEOTIDE SEQUENCE</scope>
</reference>
<proteinExistence type="inferred from homology"/>
<evidence type="ECO:0000256" key="6">
    <source>
        <dbReference type="ARBA" id="ARBA00023316"/>
    </source>
</evidence>
<dbReference type="AlphaFoldDB" id="A0A383EC59"/>
<keyword evidence="5" id="KW-0012">Acyltransferase</keyword>
<sequence length="177" mass="20070">LMGLKKKWRYCLRKGQDLELTVSTIVGNSEELETLLSRYKALQKDNVFVGLADSLIISMANQVAEDWQFTLFIANQKDSSDIKDCFGMLVSIHHGDTSTYLIGITSDEGRDLQVNYVLLWQAILDAKKNGSMWFDIGGLDATTPIGIAHFKKGVQSDPYYLIGEWRSFIHPWKAYNN</sequence>
<dbReference type="InterPro" id="IPR038740">
    <property type="entry name" value="BioF2-like_GNAT_dom"/>
</dbReference>
<dbReference type="SUPFAM" id="SSF55729">
    <property type="entry name" value="Acyl-CoA N-acyltransferases (Nat)"/>
    <property type="match status" value="1"/>
</dbReference>
<dbReference type="GO" id="GO:0009252">
    <property type="term" value="P:peptidoglycan biosynthetic process"/>
    <property type="evidence" value="ECO:0007669"/>
    <property type="project" value="UniProtKB-KW"/>
</dbReference>
<keyword evidence="4" id="KW-0573">Peptidoglycan synthesis</keyword>
<evidence type="ECO:0000256" key="5">
    <source>
        <dbReference type="ARBA" id="ARBA00023315"/>
    </source>
</evidence>
<accession>A0A383EC59</accession>
<name>A0A383EC59_9ZZZZ</name>
<dbReference type="InterPro" id="IPR016181">
    <property type="entry name" value="Acyl_CoA_acyltransferase"/>
</dbReference>
<keyword evidence="3" id="KW-0133">Cell shape</keyword>
<feature type="domain" description="BioF2-like acetyltransferase" evidence="7">
    <location>
        <begin position="5"/>
        <end position="151"/>
    </location>
</feature>
<dbReference type="PROSITE" id="PS51191">
    <property type="entry name" value="FEMABX"/>
    <property type="match status" value="1"/>
</dbReference>
<evidence type="ECO:0000313" key="8">
    <source>
        <dbReference type="EMBL" id="SVE54427.1"/>
    </source>
</evidence>
<dbReference type="GO" id="GO:0071555">
    <property type="term" value="P:cell wall organization"/>
    <property type="evidence" value="ECO:0007669"/>
    <property type="project" value="UniProtKB-KW"/>
</dbReference>
<evidence type="ECO:0000256" key="3">
    <source>
        <dbReference type="ARBA" id="ARBA00022960"/>
    </source>
</evidence>
<protein>
    <recommendedName>
        <fullName evidence="7">BioF2-like acetyltransferase domain-containing protein</fullName>
    </recommendedName>
</protein>